<keyword evidence="6" id="KW-1133">Transmembrane helix</keyword>
<dbReference type="EMBL" id="CP071839">
    <property type="protein sequence ID" value="QTD98648.1"/>
    <property type="molecule type" value="Genomic_DNA"/>
</dbReference>
<feature type="region of interest" description="Disordered" evidence="5">
    <location>
        <begin position="57"/>
        <end position="156"/>
    </location>
</feature>
<dbReference type="PROSITE" id="PS50847">
    <property type="entry name" value="GRAM_POS_ANCHORING"/>
    <property type="match status" value="1"/>
</dbReference>
<dbReference type="InterPro" id="IPR019931">
    <property type="entry name" value="LPXTG_anchor"/>
</dbReference>
<proteinExistence type="predicted"/>
<accession>A0ABX7TS41</accession>
<keyword evidence="3 7" id="KW-0732">Signal</keyword>
<keyword evidence="4" id="KW-0572">Peptidoglycan-anchor</keyword>
<keyword evidence="2" id="KW-0964">Secreted</keyword>
<dbReference type="NCBIfam" id="TIGR01167">
    <property type="entry name" value="LPXTG_anchor"/>
    <property type="match status" value="1"/>
</dbReference>
<keyword evidence="6" id="KW-0812">Transmembrane</keyword>
<evidence type="ECO:0000313" key="10">
    <source>
        <dbReference type="Proteomes" id="UP000663908"/>
    </source>
</evidence>
<evidence type="ECO:0000256" key="7">
    <source>
        <dbReference type="SAM" id="SignalP"/>
    </source>
</evidence>
<keyword evidence="10" id="KW-1185">Reference proteome</keyword>
<feature type="compositionally biased region" description="Polar residues" evidence="5">
    <location>
        <begin position="65"/>
        <end position="76"/>
    </location>
</feature>
<feature type="chain" id="PRO_5045147993" description="Gram-positive cocci surface proteins LPxTG domain-containing protein" evidence="7">
    <location>
        <begin position="21"/>
        <end position="280"/>
    </location>
</feature>
<feature type="signal peptide" evidence="7">
    <location>
        <begin position="1"/>
        <end position="20"/>
    </location>
</feature>
<dbReference type="Pfam" id="PF00746">
    <property type="entry name" value="Gram_pos_anchor"/>
    <property type="match status" value="1"/>
</dbReference>
<feature type="transmembrane region" description="Helical" evidence="6">
    <location>
        <begin position="252"/>
        <end position="271"/>
    </location>
</feature>
<keyword evidence="1" id="KW-0134">Cell wall</keyword>
<evidence type="ECO:0000256" key="3">
    <source>
        <dbReference type="ARBA" id="ARBA00022729"/>
    </source>
</evidence>
<feature type="domain" description="Gram-positive cocci surface proteins LPxTG" evidence="8">
    <location>
        <begin position="244"/>
        <end position="280"/>
    </location>
</feature>
<evidence type="ECO:0000256" key="1">
    <source>
        <dbReference type="ARBA" id="ARBA00022512"/>
    </source>
</evidence>
<evidence type="ECO:0000313" key="9">
    <source>
        <dbReference type="EMBL" id="QTD98648.1"/>
    </source>
</evidence>
<reference evidence="9 10" key="1">
    <citation type="submission" date="2021-03" db="EMBL/GenBank/DDBJ databases">
        <title>Complete genome sequence of Streptomyces cyanogenus S136, producer of anticancer angucycline landomycin A.</title>
        <authorList>
            <person name="Hrab P."/>
            <person name="Ruckert C."/>
            <person name="Busche T."/>
            <person name="Ostash I."/>
            <person name="Kalinowski J."/>
            <person name="Fedorenko V."/>
            <person name="Yushchuk O."/>
            <person name="Ostash B."/>
        </authorList>
    </citation>
    <scope>NUCLEOTIDE SEQUENCE [LARGE SCALE GENOMIC DNA]</scope>
    <source>
        <strain evidence="9 10">S136</strain>
    </source>
</reference>
<sequence length="280" mass="27128">MVVASAATSILSLYVIPAFASSHTEAPAGPLGSPSGHALPDVPVDHVEGDCAESLKVSAAPDASTGKSCNTSTTSHATHDAEKHGAGQPHGTGSKRTAQTGAAGYGDDDTADSVPVRTDGSGTAGTAPAPGHGGGLDGGLPGHGDGTGLDGGLLGHGDGTGLGDGLLGHGDDNGLDGALPGRGDDNGVHVHGTELGYGDTPSTPPTTPPVSPPPTKTPPAKTPPTRPATPPSTPASPPAQSPSLPNTGAGDLTFMASGVAALLTTGGVLLYRRGRTATRR</sequence>
<evidence type="ECO:0000256" key="5">
    <source>
        <dbReference type="SAM" id="MobiDB-lite"/>
    </source>
</evidence>
<feature type="compositionally biased region" description="Pro residues" evidence="5">
    <location>
        <begin position="202"/>
        <end position="240"/>
    </location>
</feature>
<gene>
    <name evidence="9" type="ORF">S1361_14925</name>
</gene>
<evidence type="ECO:0000256" key="2">
    <source>
        <dbReference type="ARBA" id="ARBA00022525"/>
    </source>
</evidence>
<feature type="compositionally biased region" description="Low complexity" evidence="5">
    <location>
        <begin position="120"/>
        <end position="130"/>
    </location>
</feature>
<feature type="region of interest" description="Disordered" evidence="5">
    <location>
        <begin position="173"/>
        <end position="251"/>
    </location>
</feature>
<feature type="region of interest" description="Disordered" evidence="5">
    <location>
        <begin position="25"/>
        <end position="45"/>
    </location>
</feature>
<keyword evidence="6" id="KW-0472">Membrane</keyword>
<evidence type="ECO:0000256" key="4">
    <source>
        <dbReference type="ARBA" id="ARBA00023088"/>
    </source>
</evidence>
<feature type="compositionally biased region" description="Basic and acidic residues" evidence="5">
    <location>
        <begin position="182"/>
        <end position="192"/>
    </location>
</feature>
<feature type="compositionally biased region" description="Gly residues" evidence="5">
    <location>
        <begin position="131"/>
        <end position="156"/>
    </location>
</feature>
<dbReference type="Proteomes" id="UP000663908">
    <property type="component" value="Chromosome"/>
</dbReference>
<evidence type="ECO:0000256" key="6">
    <source>
        <dbReference type="SAM" id="Phobius"/>
    </source>
</evidence>
<organism evidence="9 10">
    <name type="scientific">Streptomyces cyanogenus</name>
    <dbReference type="NCBI Taxonomy" id="80860"/>
    <lineage>
        <taxon>Bacteria</taxon>
        <taxon>Bacillati</taxon>
        <taxon>Actinomycetota</taxon>
        <taxon>Actinomycetes</taxon>
        <taxon>Kitasatosporales</taxon>
        <taxon>Streptomycetaceae</taxon>
        <taxon>Streptomyces</taxon>
    </lineage>
</organism>
<evidence type="ECO:0000259" key="8">
    <source>
        <dbReference type="PROSITE" id="PS50847"/>
    </source>
</evidence>
<protein>
    <recommendedName>
        <fullName evidence="8">Gram-positive cocci surface proteins LPxTG domain-containing protein</fullName>
    </recommendedName>
</protein>
<name>A0ABX7TS41_STRCY</name>